<dbReference type="Proteomes" id="UP001302072">
    <property type="component" value="Chromosome"/>
</dbReference>
<sequence length="170" mass="17732">MDRKFLVMSLATAILNLATHQAQAAPPGDAQLPDAYEPVGSGTTLSTAPDAPVGCFGITANPRTTATFTDYQTVAERPAGSYFSPIPVFSGPASFAPANATFINATVYMAPERLSPPTWVTVGAKRDWVAHGKSAPSAISSQMRITHGLSMATRHRGTERSACAGNGDHG</sequence>
<name>A0ABY9YMF9_9GAMM</name>
<accession>A0ABY9YMF9</accession>
<evidence type="ECO:0000256" key="1">
    <source>
        <dbReference type="SAM" id="MobiDB-lite"/>
    </source>
</evidence>
<feature type="region of interest" description="Disordered" evidence="1">
    <location>
        <begin position="25"/>
        <end position="44"/>
    </location>
</feature>
<keyword evidence="2" id="KW-0732">Signal</keyword>
<organism evidence="3 4">
    <name type="scientific">Stenotrophomonas oahuensis</name>
    <dbReference type="NCBI Taxonomy" id="3003271"/>
    <lineage>
        <taxon>Bacteria</taxon>
        <taxon>Pseudomonadati</taxon>
        <taxon>Pseudomonadota</taxon>
        <taxon>Gammaproteobacteria</taxon>
        <taxon>Lysobacterales</taxon>
        <taxon>Lysobacteraceae</taxon>
        <taxon>Stenotrophomonas</taxon>
    </lineage>
</organism>
<protein>
    <submittedName>
        <fullName evidence="3">Uncharacterized protein</fullName>
    </submittedName>
</protein>
<reference evidence="3 4" key="1">
    <citation type="submission" date="2022-12" db="EMBL/GenBank/DDBJ databases">
        <title>Two new species, Stenotrophomonas aracearum and Stenotrophomonas oahuensis, isolated from Anthurium (Araceae family) in Hawaii.</title>
        <authorList>
            <person name="Chunag S.C."/>
            <person name="Dobhal S."/>
            <person name="Alvarez A."/>
            <person name="Arif M."/>
        </authorList>
    </citation>
    <scope>NUCLEOTIDE SEQUENCE [LARGE SCALE GENOMIC DNA]</scope>
    <source>
        <strain evidence="3 4">A5586</strain>
    </source>
</reference>
<proteinExistence type="predicted"/>
<feature type="chain" id="PRO_5045662925" evidence="2">
    <location>
        <begin position="25"/>
        <end position="170"/>
    </location>
</feature>
<evidence type="ECO:0000313" key="3">
    <source>
        <dbReference type="EMBL" id="WNH52041.1"/>
    </source>
</evidence>
<dbReference type="EMBL" id="CP115541">
    <property type="protein sequence ID" value="WNH52041.1"/>
    <property type="molecule type" value="Genomic_DNA"/>
</dbReference>
<gene>
    <name evidence="3" type="ORF">PDM29_17115</name>
</gene>
<evidence type="ECO:0000256" key="2">
    <source>
        <dbReference type="SAM" id="SignalP"/>
    </source>
</evidence>
<dbReference type="RefSeq" id="WP_311191254.1">
    <property type="nucleotide sequence ID" value="NZ_CP115541.1"/>
</dbReference>
<keyword evidence="4" id="KW-1185">Reference proteome</keyword>
<evidence type="ECO:0000313" key="4">
    <source>
        <dbReference type="Proteomes" id="UP001302072"/>
    </source>
</evidence>
<feature type="signal peptide" evidence="2">
    <location>
        <begin position="1"/>
        <end position="24"/>
    </location>
</feature>